<keyword evidence="3" id="KW-1185">Reference proteome</keyword>
<evidence type="ECO:0000313" key="2">
    <source>
        <dbReference type="EMBL" id="MCP2728553.1"/>
    </source>
</evidence>
<protein>
    <submittedName>
        <fullName evidence="2">Uncharacterized protein</fullName>
    </submittedName>
</protein>
<evidence type="ECO:0000256" key="1">
    <source>
        <dbReference type="SAM" id="MobiDB-lite"/>
    </source>
</evidence>
<organism evidence="2 3">
    <name type="scientific">Limnofasciculus baicalensis BBK-W-15</name>
    <dbReference type="NCBI Taxonomy" id="2699891"/>
    <lineage>
        <taxon>Bacteria</taxon>
        <taxon>Bacillati</taxon>
        <taxon>Cyanobacteriota</taxon>
        <taxon>Cyanophyceae</taxon>
        <taxon>Coleofasciculales</taxon>
        <taxon>Coleofasciculaceae</taxon>
        <taxon>Limnofasciculus</taxon>
        <taxon>Limnofasciculus baicalensis</taxon>
    </lineage>
</organism>
<comment type="caution">
    <text evidence="2">The sequence shown here is derived from an EMBL/GenBank/DDBJ whole genome shotgun (WGS) entry which is preliminary data.</text>
</comment>
<dbReference type="EMBL" id="JAMZMM010000061">
    <property type="protein sequence ID" value="MCP2728553.1"/>
    <property type="molecule type" value="Genomic_DNA"/>
</dbReference>
<name>A0AAE3GRK1_9CYAN</name>
<dbReference type="Proteomes" id="UP001204953">
    <property type="component" value="Unassembled WGS sequence"/>
</dbReference>
<proteinExistence type="predicted"/>
<reference evidence="2" key="1">
    <citation type="submission" date="2022-06" db="EMBL/GenBank/DDBJ databases">
        <title>New cyanobacteria of genus Symplocastrum in benthos of Lake Baikal.</title>
        <authorList>
            <person name="Sorokovikova E."/>
            <person name="Tikhonova I."/>
            <person name="Krasnopeev A."/>
            <person name="Evseev P."/>
            <person name="Gladkikh A."/>
            <person name="Belykh O."/>
        </authorList>
    </citation>
    <scope>NUCLEOTIDE SEQUENCE</scope>
    <source>
        <strain evidence="2">BBK-W-15</strain>
    </source>
</reference>
<feature type="region of interest" description="Disordered" evidence="1">
    <location>
        <begin position="53"/>
        <end position="74"/>
    </location>
</feature>
<accession>A0AAE3GRK1</accession>
<gene>
    <name evidence="2" type="ORF">NJ959_08695</name>
</gene>
<evidence type="ECO:0000313" key="3">
    <source>
        <dbReference type="Proteomes" id="UP001204953"/>
    </source>
</evidence>
<dbReference type="AlphaFoldDB" id="A0AAE3GRK1"/>
<sequence>MDYSTIVAETTQSRQVLRINLNKINEVKPLSAFAHLLRYVNYLSFEGEGLGVKAKPSTPAREIPDWEPSKNSDQLSQINRVSLRLLSWME</sequence>